<evidence type="ECO:0000256" key="1">
    <source>
        <dbReference type="SAM" id="Coils"/>
    </source>
</evidence>
<feature type="coiled-coil region" evidence="1">
    <location>
        <begin position="533"/>
        <end position="595"/>
    </location>
</feature>
<feature type="coiled-coil region" evidence="1">
    <location>
        <begin position="456"/>
        <end position="497"/>
    </location>
</feature>
<organism evidence="3 4">
    <name type="scientific">Rhizopogon vinicolor AM-OR11-026</name>
    <dbReference type="NCBI Taxonomy" id="1314800"/>
    <lineage>
        <taxon>Eukaryota</taxon>
        <taxon>Fungi</taxon>
        <taxon>Dikarya</taxon>
        <taxon>Basidiomycota</taxon>
        <taxon>Agaricomycotina</taxon>
        <taxon>Agaricomycetes</taxon>
        <taxon>Agaricomycetidae</taxon>
        <taxon>Boletales</taxon>
        <taxon>Suillineae</taxon>
        <taxon>Rhizopogonaceae</taxon>
        <taxon>Rhizopogon</taxon>
    </lineage>
</organism>
<dbReference type="GO" id="GO:0000785">
    <property type="term" value="C:chromatin"/>
    <property type="evidence" value="ECO:0007669"/>
    <property type="project" value="TreeGrafter"/>
</dbReference>
<dbReference type="AlphaFoldDB" id="A0A1B7MUP6"/>
<dbReference type="InParanoid" id="A0A1B7MUP6"/>
<evidence type="ECO:0000313" key="4">
    <source>
        <dbReference type="Proteomes" id="UP000092154"/>
    </source>
</evidence>
<dbReference type="EMBL" id="KV448423">
    <property type="protein sequence ID" value="OAX36352.1"/>
    <property type="molecule type" value="Genomic_DNA"/>
</dbReference>
<dbReference type="GO" id="GO:0007076">
    <property type="term" value="P:mitotic chromosome condensation"/>
    <property type="evidence" value="ECO:0007669"/>
    <property type="project" value="TreeGrafter"/>
</dbReference>
<keyword evidence="4" id="KW-1185">Reference proteome</keyword>
<proteinExistence type="predicted"/>
<feature type="compositionally biased region" description="Basic and acidic residues" evidence="2">
    <location>
        <begin position="176"/>
        <end position="187"/>
    </location>
</feature>
<dbReference type="Proteomes" id="UP000092154">
    <property type="component" value="Unassembled WGS sequence"/>
</dbReference>
<dbReference type="PANTHER" id="PTHR43941">
    <property type="entry name" value="STRUCTURAL MAINTENANCE OF CHROMOSOMES PROTEIN 2"/>
    <property type="match status" value="1"/>
</dbReference>
<dbReference type="GO" id="GO:0000793">
    <property type="term" value="C:condensed chromosome"/>
    <property type="evidence" value="ECO:0007669"/>
    <property type="project" value="TreeGrafter"/>
</dbReference>
<dbReference type="GO" id="GO:0003682">
    <property type="term" value="F:chromatin binding"/>
    <property type="evidence" value="ECO:0007669"/>
    <property type="project" value="TreeGrafter"/>
</dbReference>
<dbReference type="OrthoDB" id="3271002at2759"/>
<dbReference type="STRING" id="1314800.A0A1B7MUP6"/>
<feature type="region of interest" description="Disordered" evidence="2">
    <location>
        <begin position="297"/>
        <end position="316"/>
    </location>
</feature>
<sequence>MVASKTKKTSKYTYAERVLSAFSQAQKEHRRHSVHLATLRAHVRKTAKDRKDKLGPQWASWVGKAVKRLEEQGVLQPVDSSGYVGMTPEGKKVLSYARRKLLPTAAGEVSHAQEDAVWKNVTEHFSPSGHKRQRARSVSRLRSAVAEEEIEEEDSASVRGSPRSKRQRRAQSPVKSPERPLSKMTKTELQTKIRELQRAKFTDQQLKADLADREGQLRKVQDELKQLKFSAQRARAVMHEEELTELDEYEFQDQMDQEFPVPEIASFDVHTPRAGTPAGQGAGLPRTQSGSIIHDISMRPTPAPSSPGAEHDKRYQGGDDVFADQQLEHPRTPESLPGRIIETDEQQNLIIADRATGFQTLKDLVSRVQNENENYKSRVIGLEGETQRLQIILNELETRKQDLQQCLADRDNKIMELRSTVLENEQATVDLNETIDRKEASLSALSTEVEMLLCSKNEFIVRVQGMEEELAAARTENRRLTEELVSSHRAAETLQERMAELIRTTEERQGELAQALSVAQSEAGHGAVLAQELLVMNESTQELEKQLSNARNTVTVLGTELGETVERNSQLELTLDGSRKEVEELKGKIMSTKQREVELTSKLLAADATRQSLDETITSMKNESRAEQVKAQTTILGLLEKIDGLQTLRDNEAEAESFRGRIGALEGVIEGLRLIIQNANDGQKTALAAFNSCKEELGHAQSALTAEQTTCDVLRVALTEAQEQVSRLMLAKAADESTIATLRAAYEKWKKMQTECLSEMESTVCYLVIHPLYMRY</sequence>
<feature type="coiled-coil region" evidence="1">
    <location>
        <begin position="358"/>
        <end position="413"/>
    </location>
</feature>
<protein>
    <submittedName>
        <fullName evidence="3">Uncharacterized protein</fullName>
    </submittedName>
</protein>
<accession>A0A1B7MUP6</accession>
<keyword evidence="1" id="KW-0175">Coiled coil</keyword>
<dbReference type="PANTHER" id="PTHR43941:SF1">
    <property type="entry name" value="STRUCTURAL MAINTENANCE OF CHROMOSOMES PROTEIN 2"/>
    <property type="match status" value="1"/>
</dbReference>
<name>A0A1B7MUP6_9AGAM</name>
<feature type="region of interest" description="Disordered" evidence="2">
    <location>
        <begin position="144"/>
        <end position="187"/>
    </location>
</feature>
<gene>
    <name evidence="3" type="ORF">K503DRAFT_311745</name>
</gene>
<evidence type="ECO:0000313" key="3">
    <source>
        <dbReference type="EMBL" id="OAX36352.1"/>
    </source>
</evidence>
<feature type="compositionally biased region" description="Acidic residues" evidence="2">
    <location>
        <begin position="146"/>
        <end position="155"/>
    </location>
</feature>
<reference evidence="3 4" key="1">
    <citation type="submission" date="2016-06" db="EMBL/GenBank/DDBJ databases">
        <title>Comparative genomics of the ectomycorrhizal sister species Rhizopogon vinicolor and Rhizopogon vesiculosus (Basidiomycota: Boletales) reveals a divergence of the mating type B locus.</title>
        <authorList>
            <consortium name="DOE Joint Genome Institute"/>
            <person name="Mujic A.B."/>
            <person name="Kuo A."/>
            <person name="Tritt A."/>
            <person name="Lipzen A."/>
            <person name="Chen C."/>
            <person name="Johnson J."/>
            <person name="Sharma A."/>
            <person name="Barry K."/>
            <person name="Grigoriev I.V."/>
            <person name="Spatafora J.W."/>
        </authorList>
    </citation>
    <scope>NUCLEOTIDE SEQUENCE [LARGE SCALE GENOMIC DNA]</scope>
    <source>
        <strain evidence="3 4">AM-OR11-026</strain>
    </source>
</reference>
<dbReference type="GO" id="GO:0000796">
    <property type="term" value="C:condensin complex"/>
    <property type="evidence" value="ECO:0007669"/>
    <property type="project" value="TreeGrafter"/>
</dbReference>
<evidence type="ECO:0000256" key="2">
    <source>
        <dbReference type="SAM" id="MobiDB-lite"/>
    </source>
</evidence>